<sequence>MQSTGTRLIKYGGKASLASLPSKFKDTVEAASKSLEAKYQYPKITEAKIQGSIPHKSAKDPSDDKDVVTVSYHTDSGTRITSIHAHDDSTWNEYPSRNAGKGK</sequence>
<dbReference type="EMBL" id="SWKV01000240">
    <property type="protein sequence ID" value="KAF3029614.1"/>
    <property type="molecule type" value="Genomic_DNA"/>
</dbReference>
<dbReference type="AlphaFoldDB" id="A0A9P4WFK1"/>
<evidence type="ECO:0000313" key="3">
    <source>
        <dbReference type="Proteomes" id="UP000758155"/>
    </source>
</evidence>
<protein>
    <submittedName>
        <fullName evidence="2">Uncharacterized protein</fullName>
    </submittedName>
</protein>
<name>A0A9P4WFK1_9PLEO</name>
<organism evidence="2 3">
    <name type="scientific">Didymella heteroderae</name>
    <dbReference type="NCBI Taxonomy" id="1769908"/>
    <lineage>
        <taxon>Eukaryota</taxon>
        <taxon>Fungi</taxon>
        <taxon>Dikarya</taxon>
        <taxon>Ascomycota</taxon>
        <taxon>Pezizomycotina</taxon>
        <taxon>Dothideomycetes</taxon>
        <taxon>Pleosporomycetidae</taxon>
        <taxon>Pleosporales</taxon>
        <taxon>Pleosporineae</taxon>
        <taxon>Didymellaceae</taxon>
        <taxon>Didymella</taxon>
    </lineage>
</organism>
<feature type="region of interest" description="Disordered" evidence="1">
    <location>
        <begin position="84"/>
        <end position="103"/>
    </location>
</feature>
<comment type="caution">
    <text evidence="2">The sequence shown here is derived from an EMBL/GenBank/DDBJ whole genome shotgun (WGS) entry which is preliminary data.</text>
</comment>
<dbReference type="Proteomes" id="UP000758155">
    <property type="component" value="Unassembled WGS sequence"/>
</dbReference>
<gene>
    <name evidence="2" type="ORF">E8E12_000844</name>
</gene>
<proteinExistence type="predicted"/>
<keyword evidence="3" id="KW-1185">Reference proteome</keyword>
<reference evidence="2" key="1">
    <citation type="submission" date="2019-04" db="EMBL/GenBank/DDBJ databases">
        <title>Sequencing of skin fungus with MAO and IRED activity.</title>
        <authorList>
            <person name="Marsaioli A.J."/>
            <person name="Bonatto J.M.C."/>
            <person name="Reis Junior O."/>
        </authorList>
    </citation>
    <scope>NUCLEOTIDE SEQUENCE</scope>
    <source>
        <strain evidence="2">28M1</strain>
    </source>
</reference>
<evidence type="ECO:0000313" key="2">
    <source>
        <dbReference type="EMBL" id="KAF3029614.1"/>
    </source>
</evidence>
<accession>A0A9P4WFK1</accession>
<evidence type="ECO:0000256" key="1">
    <source>
        <dbReference type="SAM" id="MobiDB-lite"/>
    </source>
</evidence>
<dbReference type="OrthoDB" id="3531694at2759"/>